<feature type="transmembrane region" description="Helical" evidence="1">
    <location>
        <begin position="251"/>
        <end position="277"/>
    </location>
</feature>
<keyword evidence="1" id="KW-0472">Membrane</keyword>
<evidence type="ECO:0000313" key="3">
    <source>
        <dbReference type="Proteomes" id="UP000176450"/>
    </source>
</evidence>
<name>A0A1F6AZE1_9BACT</name>
<proteinExistence type="predicted"/>
<feature type="transmembrane region" description="Helical" evidence="1">
    <location>
        <begin position="209"/>
        <end position="230"/>
    </location>
</feature>
<protein>
    <submittedName>
        <fullName evidence="2">Uncharacterized protein</fullName>
    </submittedName>
</protein>
<sequence length="279" mass="29591">MKCLRQVLIIPLALVMFFLLVFPLRRSASAQELHFNIARTIVIDDKDAIDGDIMSLASKKEALTRSAKNSDERMFGVLIANPVMVYRTLSTLPVARDGEAVVNVTMMGGAIEVGDYITSSPIAGKGQKAEGLAGYMVGVALGNFDGKNASASADFGGKKYPIGRVKINVGIGPASPVITKAAGGILGTLRQLATAILFNISTSKQAERIIRYILAVLIAVVIIYISYRTFGRNVTKGIEAIGRNPLAKGSIQAMITLNIILLALSCIVGVALSLVIISL</sequence>
<keyword evidence="1" id="KW-0812">Transmembrane</keyword>
<dbReference type="EMBL" id="MFJX01000051">
    <property type="protein sequence ID" value="OGG30046.1"/>
    <property type="molecule type" value="Genomic_DNA"/>
</dbReference>
<evidence type="ECO:0000313" key="2">
    <source>
        <dbReference type="EMBL" id="OGG30046.1"/>
    </source>
</evidence>
<reference evidence="2 3" key="1">
    <citation type="journal article" date="2016" name="Nat. Commun.">
        <title>Thousands of microbial genomes shed light on interconnected biogeochemical processes in an aquifer system.</title>
        <authorList>
            <person name="Anantharaman K."/>
            <person name="Brown C.T."/>
            <person name="Hug L.A."/>
            <person name="Sharon I."/>
            <person name="Castelle C.J."/>
            <person name="Probst A.J."/>
            <person name="Thomas B.C."/>
            <person name="Singh A."/>
            <person name="Wilkins M.J."/>
            <person name="Karaoz U."/>
            <person name="Brodie E.L."/>
            <person name="Williams K.H."/>
            <person name="Hubbard S.S."/>
            <person name="Banfield J.F."/>
        </authorList>
    </citation>
    <scope>NUCLEOTIDE SEQUENCE [LARGE SCALE GENOMIC DNA]</scope>
</reference>
<gene>
    <name evidence="2" type="ORF">A3A63_01855</name>
</gene>
<accession>A0A1F6AZE1</accession>
<dbReference type="AlphaFoldDB" id="A0A1F6AZE1"/>
<comment type="caution">
    <text evidence="2">The sequence shown here is derived from an EMBL/GenBank/DDBJ whole genome shotgun (WGS) entry which is preliminary data.</text>
</comment>
<dbReference type="Proteomes" id="UP000176450">
    <property type="component" value="Unassembled WGS sequence"/>
</dbReference>
<keyword evidence="1" id="KW-1133">Transmembrane helix</keyword>
<organism evidence="2 3">
    <name type="scientific">Candidatus Gottesmanbacteria bacterium RIFCSPLOWO2_01_FULL_46_9</name>
    <dbReference type="NCBI Taxonomy" id="1798394"/>
    <lineage>
        <taxon>Bacteria</taxon>
        <taxon>Candidatus Gottesmaniibacteriota</taxon>
    </lineage>
</organism>
<evidence type="ECO:0000256" key="1">
    <source>
        <dbReference type="SAM" id="Phobius"/>
    </source>
</evidence>